<accession>A0ACB9M348</accession>
<evidence type="ECO:0000313" key="1">
    <source>
        <dbReference type="EMBL" id="KAI4317390.1"/>
    </source>
</evidence>
<keyword evidence="2" id="KW-1185">Reference proteome</keyword>
<reference evidence="1 2" key="1">
    <citation type="journal article" date="2022" name="DNA Res.">
        <title>Chromosomal-level genome assembly of the orchid tree Bauhinia variegata (Leguminosae; Cercidoideae) supports the allotetraploid origin hypothesis of Bauhinia.</title>
        <authorList>
            <person name="Zhong Y."/>
            <person name="Chen Y."/>
            <person name="Zheng D."/>
            <person name="Pang J."/>
            <person name="Liu Y."/>
            <person name="Luo S."/>
            <person name="Meng S."/>
            <person name="Qian L."/>
            <person name="Wei D."/>
            <person name="Dai S."/>
            <person name="Zhou R."/>
        </authorList>
    </citation>
    <scope>NUCLEOTIDE SEQUENCE [LARGE SCALE GENOMIC DNA]</scope>
    <source>
        <strain evidence="1">BV-YZ2020</strain>
    </source>
</reference>
<dbReference type="EMBL" id="CM039435">
    <property type="protein sequence ID" value="KAI4317390.1"/>
    <property type="molecule type" value="Genomic_DNA"/>
</dbReference>
<organism evidence="1 2">
    <name type="scientific">Bauhinia variegata</name>
    <name type="common">Purple orchid tree</name>
    <name type="synonym">Phanera variegata</name>
    <dbReference type="NCBI Taxonomy" id="167791"/>
    <lineage>
        <taxon>Eukaryota</taxon>
        <taxon>Viridiplantae</taxon>
        <taxon>Streptophyta</taxon>
        <taxon>Embryophyta</taxon>
        <taxon>Tracheophyta</taxon>
        <taxon>Spermatophyta</taxon>
        <taxon>Magnoliopsida</taxon>
        <taxon>eudicotyledons</taxon>
        <taxon>Gunneridae</taxon>
        <taxon>Pentapetalae</taxon>
        <taxon>rosids</taxon>
        <taxon>fabids</taxon>
        <taxon>Fabales</taxon>
        <taxon>Fabaceae</taxon>
        <taxon>Cercidoideae</taxon>
        <taxon>Cercideae</taxon>
        <taxon>Bauhiniinae</taxon>
        <taxon>Bauhinia</taxon>
    </lineage>
</organism>
<sequence>MMEPLIYYCHRTLGLQLNRHSHNAYIHICLGKVYILLLDTNNVATIIDPKILEHFMGKNVEYCMEDQPIPLI</sequence>
<proteinExistence type="predicted"/>
<dbReference type="Proteomes" id="UP000828941">
    <property type="component" value="Chromosome 10"/>
</dbReference>
<protein>
    <submittedName>
        <fullName evidence="1">Uncharacterized protein</fullName>
    </submittedName>
</protein>
<gene>
    <name evidence="1" type="ORF">L6164_025262</name>
</gene>
<comment type="caution">
    <text evidence="1">The sequence shown here is derived from an EMBL/GenBank/DDBJ whole genome shotgun (WGS) entry which is preliminary data.</text>
</comment>
<evidence type="ECO:0000313" key="2">
    <source>
        <dbReference type="Proteomes" id="UP000828941"/>
    </source>
</evidence>
<name>A0ACB9M348_BAUVA</name>